<organism evidence="2 3">
    <name type="scientific">Borrelia miyamotoi</name>
    <dbReference type="NCBI Taxonomy" id="47466"/>
    <lineage>
        <taxon>Bacteria</taxon>
        <taxon>Pseudomonadati</taxon>
        <taxon>Spirochaetota</taxon>
        <taxon>Spirochaetia</taxon>
        <taxon>Spirochaetales</taxon>
        <taxon>Borreliaceae</taxon>
        <taxon>Borrelia</taxon>
    </lineage>
</organism>
<dbReference type="AlphaFoldDB" id="A0AAX3JNT8"/>
<gene>
    <name evidence="2" type="ORF">O5404_04540</name>
</gene>
<evidence type="ECO:0000256" key="1">
    <source>
        <dbReference type="SAM" id="Coils"/>
    </source>
</evidence>
<dbReference type="Proteomes" id="UP001164513">
    <property type="component" value="Plasmid pZSt-lp92"/>
</dbReference>
<feature type="coiled-coil region" evidence="1">
    <location>
        <begin position="4"/>
        <end position="38"/>
    </location>
</feature>
<name>A0AAX3JNT8_9SPIR</name>
<proteinExistence type="predicted"/>
<sequence>MKRQDYLKEKINALTKQNELLLKESQHYKQKLDKLRSKLDKKLLRLLNLNL</sequence>
<geneLocation type="plasmid" evidence="2 3">
    <name>pZSt-lp92</name>
</geneLocation>
<keyword evidence="1" id="KW-0175">Coiled coil</keyword>
<evidence type="ECO:0000313" key="3">
    <source>
        <dbReference type="Proteomes" id="UP001164513"/>
    </source>
</evidence>
<evidence type="ECO:0000313" key="2">
    <source>
        <dbReference type="EMBL" id="WAZ72295.1"/>
    </source>
</evidence>
<dbReference type="RefSeq" id="WP_269512122.1">
    <property type="nucleotide sequence ID" value="NZ_CP114721.1"/>
</dbReference>
<protein>
    <submittedName>
        <fullName evidence="2">Uncharacterized protein</fullName>
    </submittedName>
</protein>
<reference evidence="2" key="1">
    <citation type="submission" date="2022-12" db="EMBL/GenBank/DDBJ databases">
        <title>B. miyamotoi WGS.</title>
        <authorList>
            <person name="Gabriele M."/>
            <person name="Kuleshov K.V."/>
            <person name="Hepner S."/>
            <person name="Hoornstra D."/>
            <person name="Hovius J.W."/>
            <person name="Platonov A.E."/>
            <person name="Fingerle V."/>
            <person name="Strube C."/>
        </authorList>
    </citation>
    <scope>NUCLEOTIDE SEQUENCE</scope>
    <source>
        <strain evidence="2">ZStruIII14-9</strain>
        <plasmid evidence="2">pZSt-lp92</plasmid>
    </source>
</reference>
<keyword evidence="2" id="KW-0614">Plasmid</keyword>
<accession>A0AAX3JNT8</accession>
<dbReference type="EMBL" id="CP114721">
    <property type="protein sequence ID" value="WAZ72295.1"/>
    <property type="molecule type" value="Genomic_DNA"/>
</dbReference>